<dbReference type="AlphaFoldDB" id="A0A418WX94"/>
<name>A0A418WX94_9BURK</name>
<proteinExistence type="predicted"/>
<evidence type="ECO:0000313" key="2">
    <source>
        <dbReference type="Proteomes" id="UP000285190"/>
    </source>
</evidence>
<keyword evidence="2" id="KW-1185">Reference proteome</keyword>
<evidence type="ECO:0000313" key="1">
    <source>
        <dbReference type="EMBL" id="RJG04807.1"/>
    </source>
</evidence>
<sequence length="130" mass="13567">MPPATLTTLVTGATAAARETAIAAALDADTDAIRATALILEGLPGGASPLDAFTDPLIAQAAPHIARIAPGCLCCTGNLTMRVTLNRILRRPPARLYISLATAGHLDNIRTFLCQPPYDGLLELTQDLHA</sequence>
<organism evidence="1 2">
    <name type="scientific">Noviherbaspirillum cavernae</name>
    <dbReference type="NCBI Taxonomy" id="2320862"/>
    <lineage>
        <taxon>Bacteria</taxon>
        <taxon>Pseudomonadati</taxon>
        <taxon>Pseudomonadota</taxon>
        <taxon>Betaproteobacteria</taxon>
        <taxon>Burkholderiales</taxon>
        <taxon>Oxalobacteraceae</taxon>
        <taxon>Noviherbaspirillum</taxon>
    </lineage>
</organism>
<dbReference type="EMBL" id="QYUN01000002">
    <property type="protein sequence ID" value="RJG04807.1"/>
    <property type="molecule type" value="Genomic_DNA"/>
</dbReference>
<dbReference type="RefSeq" id="WP_119735969.1">
    <property type="nucleotide sequence ID" value="NZ_QYUN01000002.1"/>
</dbReference>
<comment type="caution">
    <text evidence="1">The sequence shown here is derived from an EMBL/GenBank/DDBJ whole genome shotgun (WGS) entry which is preliminary data.</text>
</comment>
<reference evidence="1 2" key="1">
    <citation type="submission" date="2018-09" db="EMBL/GenBank/DDBJ databases">
        <authorList>
            <person name="Zhu H."/>
        </authorList>
    </citation>
    <scope>NUCLEOTIDE SEQUENCE [LARGE SCALE GENOMIC DNA]</scope>
    <source>
        <strain evidence="1 2">K2R10-39</strain>
    </source>
</reference>
<dbReference type="OrthoDB" id="8758211at2"/>
<dbReference type="Proteomes" id="UP000285190">
    <property type="component" value="Unassembled WGS sequence"/>
</dbReference>
<protein>
    <submittedName>
        <fullName evidence="1">GTPase</fullName>
    </submittedName>
</protein>
<gene>
    <name evidence="1" type="ORF">D3870_01130</name>
</gene>
<accession>A0A418WX94</accession>